<dbReference type="EMBL" id="VXPY01000078">
    <property type="protein sequence ID" value="MYD90852.1"/>
    <property type="molecule type" value="Genomic_DNA"/>
</dbReference>
<reference evidence="3" key="1">
    <citation type="submission" date="2019-09" db="EMBL/GenBank/DDBJ databases">
        <title>Characterisation of the sponge microbiome using genome-centric metagenomics.</title>
        <authorList>
            <person name="Engelberts J.P."/>
            <person name="Robbins S.J."/>
            <person name="De Goeij J.M."/>
            <person name="Aranda M."/>
            <person name="Bell S.C."/>
            <person name="Webster N.S."/>
        </authorList>
    </citation>
    <scope>NUCLEOTIDE SEQUENCE</scope>
    <source>
        <strain evidence="3">SB0662_bin_9</strain>
    </source>
</reference>
<dbReference type="InterPro" id="IPR027417">
    <property type="entry name" value="P-loop_NTPase"/>
</dbReference>
<feature type="domain" description="AAA" evidence="1">
    <location>
        <begin position="18"/>
        <end position="131"/>
    </location>
</feature>
<dbReference type="Pfam" id="PF13173">
    <property type="entry name" value="AAA_14"/>
    <property type="match status" value="1"/>
</dbReference>
<dbReference type="PANTHER" id="PTHR43566:SF2">
    <property type="entry name" value="DUF4143 DOMAIN-CONTAINING PROTEIN"/>
    <property type="match status" value="1"/>
</dbReference>
<dbReference type="AlphaFoldDB" id="A0A6B1DW13"/>
<dbReference type="InterPro" id="IPR041682">
    <property type="entry name" value="AAA_14"/>
</dbReference>
<dbReference type="GO" id="GO:0005524">
    <property type="term" value="F:ATP binding"/>
    <property type="evidence" value="ECO:0007669"/>
    <property type="project" value="UniProtKB-KW"/>
</dbReference>
<evidence type="ECO:0000313" key="3">
    <source>
        <dbReference type="EMBL" id="MYD90852.1"/>
    </source>
</evidence>
<gene>
    <name evidence="3" type="ORF">F4Y08_11030</name>
</gene>
<comment type="caution">
    <text evidence="3">The sequence shown here is derived from an EMBL/GenBank/DDBJ whole genome shotgun (WGS) entry which is preliminary data.</text>
</comment>
<keyword evidence="3" id="KW-0547">Nucleotide-binding</keyword>
<feature type="domain" description="DUF4143" evidence="2">
    <location>
        <begin position="173"/>
        <end position="333"/>
    </location>
</feature>
<protein>
    <submittedName>
        <fullName evidence="3">ATP-binding protein</fullName>
    </submittedName>
</protein>
<evidence type="ECO:0000259" key="1">
    <source>
        <dbReference type="Pfam" id="PF13173"/>
    </source>
</evidence>
<sequence>MIQREIARLLERRFQECPVVTVLGPRQSGKTTLCRDTFPGLAYANLEAWDVRQFAESDPRGFLAQFPDGAIIDEVQRVPDLLSYIQVVVDEKGSNSLFVLTGSAQPKLSDEVQSLAGRTALLRLLPLSLTERHQTGASSAVDDILYSGFYPRIIAGKLNPTEELADYFDTYVERDVRQLAEFQDLPLFQNFVRLCAGRVGQLVNLSSLGRDAGVSNHTAGAWLALLERSFISFRLRPHFANIRKRLVKAPKLYFHDVGLAAYLIGIENAGQIATHPLRGSLFENAVVVETLKHRFNRGNRSDTLSFFRDAKGLECDLLYPVGQEIAAFEVKSGATIGTDYFRSLNRVAEVVPNTTSKFVVYGGTERQVRSAGTVIPLANLGGTLTRLEVGREFDDFVDKHQGPEPDQSDIRDLDLSFKRFIRPALDELETERKSVAGFFGTASYVSAVNIDNTTSHSHDDLLEARNWPKTKSQIVVGGFKLSDTRPLELWRTYRFNRYTGKGQGGFKVQFSIRWRLDGERLSRSATIDKQPIPELEASIDRQHWGHEIVDVDQIAAVFTARITQRIDELSAPADPR</sequence>
<dbReference type="InterPro" id="IPR025420">
    <property type="entry name" value="DUF4143"/>
</dbReference>
<keyword evidence="3" id="KW-0067">ATP-binding</keyword>
<dbReference type="PANTHER" id="PTHR43566">
    <property type="entry name" value="CONSERVED PROTEIN"/>
    <property type="match status" value="1"/>
</dbReference>
<name>A0A6B1DW13_9CHLR</name>
<dbReference type="Pfam" id="PF13635">
    <property type="entry name" value="DUF4143"/>
    <property type="match status" value="1"/>
</dbReference>
<proteinExistence type="predicted"/>
<dbReference type="SUPFAM" id="SSF52540">
    <property type="entry name" value="P-loop containing nucleoside triphosphate hydrolases"/>
    <property type="match status" value="1"/>
</dbReference>
<accession>A0A6B1DW13</accession>
<evidence type="ECO:0000259" key="2">
    <source>
        <dbReference type="Pfam" id="PF13635"/>
    </source>
</evidence>
<organism evidence="3">
    <name type="scientific">Caldilineaceae bacterium SB0662_bin_9</name>
    <dbReference type="NCBI Taxonomy" id="2605258"/>
    <lineage>
        <taxon>Bacteria</taxon>
        <taxon>Bacillati</taxon>
        <taxon>Chloroflexota</taxon>
        <taxon>Caldilineae</taxon>
        <taxon>Caldilineales</taxon>
        <taxon>Caldilineaceae</taxon>
    </lineage>
</organism>